<evidence type="ECO:0000256" key="1">
    <source>
        <dbReference type="SAM" id="MobiDB-lite"/>
    </source>
</evidence>
<feature type="non-terminal residue" evidence="2">
    <location>
        <position position="1"/>
    </location>
</feature>
<organism evidence="3">
    <name type="scientific">Arabidopsis lyrata subsp. lyrata</name>
    <name type="common">Lyre-leaved rock-cress</name>
    <dbReference type="NCBI Taxonomy" id="81972"/>
    <lineage>
        <taxon>Eukaryota</taxon>
        <taxon>Viridiplantae</taxon>
        <taxon>Streptophyta</taxon>
        <taxon>Embryophyta</taxon>
        <taxon>Tracheophyta</taxon>
        <taxon>Spermatophyta</taxon>
        <taxon>Magnoliopsida</taxon>
        <taxon>eudicotyledons</taxon>
        <taxon>Gunneridae</taxon>
        <taxon>Pentapetalae</taxon>
        <taxon>rosids</taxon>
        <taxon>malvids</taxon>
        <taxon>Brassicales</taxon>
        <taxon>Brassicaceae</taxon>
        <taxon>Camelineae</taxon>
        <taxon>Arabidopsis</taxon>
    </lineage>
</organism>
<dbReference type="EMBL" id="GL348715">
    <property type="protein sequence ID" value="EFH58614.1"/>
    <property type="molecule type" value="Genomic_DNA"/>
</dbReference>
<dbReference type="Gramene" id="Al_scaffold_0003_394">
    <property type="protein sequence ID" value="Al_scaffold_0003_394"/>
    <property type="gene ID" value="Al_scaffold_0003_394"/>
</dbReference>
<reference evidence="3" key="1">
    <citation type="journal article" date="2011" name="Nat. Genet.">
        <title>The Arabidopsis lyrata genome sequence and the basis of rapid genome size change.</title>
        <authorList>
            <person name="Hu T.T."/>
            <person name="Pattyn P."/>
            <person name="Bakker E.G."/>
            <person name="Cao J."/>
            <person name="Cheng J.-F."/>
            <person name="Clark R.M."/>
            <person name="Fahlgren N."/>
            <person name="Fawcett J.A."/>
            <person name="Grimwood J."/>
            <person name="Gundlach H."/>
            <person name="Haberer G."/>
            <person name="Hollister J.D."/>
            <person name="Ossowski S."/>
            <person name="Ottilar R.P."/>
            <person name="Salamov A.A."/>
            <person name="Schneeberger K."/>
            <person name="Spannagl M."/>
            <person name="Wang X."/>
            <person name="Yang L."/>
            <person name="Nasrallah M.E."/>
            <person name="Bergelson J."/>
            <person name="Carrington J.C."/>
            <person name="Gaut B.S."/>
            <person name="Schmutz J."/>
            <person name="Mayer K.F.X."/>
            <person name="Van de Peer Y."/>
            <person name="Grigoriev I.V."/>
            <person name="Nordborg M."/>
            <person name="Weigel D."/>
            <person name="Guo Y.-L."/>
        </authorList>
    </citation>
    <scope>NUCLEOTIDE SEQUENCE [LARGE SCALE GENOMIC DNA]</scope>
    <source>
        <strain evidence="3">cv. MN47</strain>
    </source>
</reference>
<sequence>RFHFSGSLAIGSLSPPFHTAQRRHFPSSIESSSSYSSHFPINSIRFFRFFYLESDETVDFSGCRNRCFREGGDVRVF</sequence>
<name>D7L260_ARALL</name>
<dbReference type="AlphaFoldDB" id="D7L260"/>
<dbReference type="Proteomes" id="UP000008694">
    <property type="component" value="Unassembled WGS sequence"/>
</dbReference>
<gene>
    <name evidence="2" type="ORF">ARALYDRAFT_671197</name>
</gene>
<evidence type="ECO:0000313" key="2">
    <source>
        <dbReference type="EMBL" id="EFH58614.1"/>
    </source>
</evidence>
<proteinExistence type="predicted"/>
<dbReference type="HOGENOM" id="CLU_2645231_0_0_1"/>
<protein>
    <submittedName>
        <fullName evidence="2">Predicted protein</fullName>
    </submittedName>
</protein>
<evidence type="ECO:0000313" key="3">
    <source>
        <dbReference type="Proteomes" id="UP000008694"/>
    </source>
</evidence>
<feature type="region of interest" description="Disordered" evidence="1">
    <location>
        <begin position="1"/>
        <end position="20"/>
    </location>
</feature>
<keyword evidence="3" id="KW-1185">Reference proteome</keyword>
<accession>D7L260</accession>